<dbReference type="PANTHER" id="PTHR12756">
    <property type="entry name" value="CYTOSOLIC CARBOXYPEPTIDASE"/>
    <property type="match status" value="1"/>
</dbReference>
<evidence type="ECO:0000313" key="3">
    <source>
        <dbReference type="Proteomes" id="UP000789390"/>
    </source>
</evidence>
<dbReference type="EMBL" id="CAKKLH010000335">
    <property type="protein sequence ID" value="CAH0112955.1"/>
    <property type="molecule type" value="Genomic_DNA"/>
</dbReference>
<accession>A0A8J2S3Y4</accession>
<dbReference type="PANTHER" id="PTHR12756:SF11">
    <property type="entry name" value="CYTOSOLIC CARBOXYPEPTIDASE 1"/>
    <property type="match status" value="1"/>
</dbReference>
<dbReference type="SUPFAM" id="SSF53187">
    <property type="entry name" value="Zn-dependent exopeptidases"/>
    <property type="match status" value="1"/>
</dbReference>
<dbReference type="Proteomes" id="UP000789390">
    <property type="component" value="Unassembled WGS sequence"/>
</dbReference>
<protein>
    <submittedName>
        <fullName evidence="2">Uncharacterized protein</fullName>
    </submittedName>
</protein>
<gene>
    <name evidence="2" type="ORF">DGAL_LOCUS16754</name>
</gene>
<sequence>MLLNSSRTELSNEDLNRRWLTPKYGLLEFICRILDAKPAVLCDMHGHSRRFNAFVYGCKGSQSWCPDDWSQKDGQGDHPTMKHKNNEYSDDDTTSLPYFVQLMQSQLPLFDTSQCCFEVEKSRETTARIVGWRHLGIKNIYTLECSLAGSNQLPLQGLQHFNTANYFQVGKALMKAIRRM</sequence>
<dbReference type="AlphaFoldDB" id="A0A8J2S3Y4"/>
<dbReference type="InterPro" id="IPR050821">
    <property type="entry name" value="Cytosolic_carboxypeptidase"/>
</dbReference>
<dbReference type="Gene3D" id="3.40.630.10">
    <property type="entry name" value="Zn peptidases"/>
    <property type="match status" value="1"/>
</dbReference>
<keyword evidence="3" id="KW-1185">Reference proteome</keyword>
<name>A0A8J2S3Y4_9CRUS</name>
<reference evidence="2" key="1">
    <citation type="submission" date="2021-11" db="EMBL/GenBank/DDBJ databases">
        <authorList>
            <person name="Schell T."/>
        </authorList>
    </citation>
    <scope>NUCLEOTIDE SEQUENCE</scope>
    <source>
        <strain evidence="2">M5</strain>
    </source>
</reference>
<comment type="caution">
    <text evidence="2">The sequence shown here is derived from an EMBL/GenBank/DDBJ whole genome shotgun (WGS) entry which is preliminary data.</text>
</comment>
<evidence type="ECO:0000256" key="1">
    <source>
        <dbReference type="ARBA" id="ARBA00001947"/>
    </source>
</evidence>
<proteinExistence type="predicted"/>
<organism evidence="2 3">
    <name type="scientific">Daphnia galeata</name>
    <dbReference type="NCBI Taxonomy" id="27404"/>
    <lineage>
        <taxon>Eukaryota</taxon>
        <taxon>Metazoa</taxon>
        <taxon>Ecdysozoa</taxon>
        <taxon>Arthropoda</taxon>
        <taxon>Crustacea</taxon>
        <taxon>Branchiopoda</taxon>
        <taxon>Diplostraca</taxon>
        <taxon>Cladocera</taxon>
        <taxon>Anomopoda</taxon>
        <taxon>Daphniidae</taxon>
        <taxon>Daphnia</taxon>
    </lineage>
</organism>
<comment type="cofactor">
    <cofactor evidence="1">
        <name>Zn(2+)</name>
        <dbReference type="ChEBI" id="CHEBI:29105"/>
    </cofactor>
</comment>
<dbReference type="OrthoDB" id="6382139at2759"/>
<evidence type="ECO:0000313" key="2">
    <source>
        <dbReference type="EMBL" id="CAH0112955.1"/>
    </source>
</evidence>